<dbReference type="InterPro" id="IPR058055">
    <property type="entry name" value="PA-PLA1"/>
</dbReference>
<dbReference type="InterPro" id="IPR004177">
    <property type="entry name" value="DDHD_dom"/>
</dbReference>
<dbReference type="Proteomes" id="UP000001593">
    <property type="component" value="Unassembled WGS sequence"/>
</dbReference>
<sequence>MGRLQLKGYYVEWKDVTDVWLYWDDIKSRIIRGVGTKIGLGSQGVQIHRGYHTDAVPEDCPPEISHLVFVIHGIGQLLHMSNIVKSATDFRSSAEKVHEKNIPGFPRGQRVEFFPVEWRSSLKLDDGAIDAITPASVSGLRKVLNITMMDIMYYTSPFYRYEIISGLREELNRLYSLFCERNPSFQAKQGKVSIIAHSLGSVIMYDILSLWDTEIRHLSDQEKAGTGFLTESFSFLRNLEAKLKSQIEFDQNRRGENGSTAEDVCQYALKFKVENLFSVGSPLAVFLTLRGLRPQDDVEDHVLPKSVCKKMLNIYHPADPVAYRMEPLISEEYSSVPPIQLHRFDSHKLGYLEEKKPARESGGWKFFNYKVGYSKSSEEPRSRSGSTASDSDAPEDEIVIVGHSVPQGGREDQCDGDRGKAKEKKSGWISSWFGSSQRKSVESDGQYLSDRLDYVLREGYMESNYWSAVTSHVSYWTSSDVARFVLENTLEFVPSPT</sequence>
<dbReference type="PANTHER" id="PTHR23509:SF48">
    <property type="entry name" value="INTRACELLULAR PHOSPHOLIPASE A1"/>
    <property type="match status" value="1"/>
</dbReference>
<proteinExistence type="inferred from homology"/>
<evidence type="ECO:0000313" key="5">
    <source>
        <dbReference type="Proteomes" id="UP000001593"/>
    </source>
</evidence>
<comment type="similarity">
    <text evidence="1">Belongs to the PA-PLA1 family.</text>
</comment>
<dbReference type="PhylomeDB" id="A7S5H0"/>
<dbReference type="AlphaFoldDB" id="A7S5H0"/>
<organism evidence="4 5">
    <name type="scientific">Nematostella vectensis</name>
    <name type="common">Starlet sea anemone</name>
    <dbReference type="NCBI Taxonomy" id="45351"/>
    <lineage>
        <taxon>Eukaryota</taxon>
        <taxon>Metazoa</taxon>
        <taxon>Cnidaria</taxon>
        <taxon>Anthozoa</taxon>
        <taxon>Hexacorallia</taxon>
        <taxon>Actiniaria</taxon>
        <taxon>Edwardsiidae</taxon>
        <taxon>Nematostella</taxon>
    </lineage>
</organism>
<dbReference type="InParanoid" id="A7S5H0"/>
<dbReference type="Pfam" id="PF02862">
    <property type="entry name" value="DDHD"/>
    <property type="match status" value="1"/>
</dbReference>
<evidence type="ECO:0000259" key="3">
    <source>
        <dbReference type="PROSITE" id="PS51043"/>
    </source>
</evidence>
<keyword evidence="5" id="KW-1185">Reference proteome</keyword>
<dbReference type="PROSITE" id="PS51043">
    <property type="entry name" value="DDHD"/>
    <property type="match status" value="1"/>
</dbReference>
<protein>
    <recommendedName>
        <fullName evidence="3">DDHD domain-containing protein</fullName>
    </recommendedName>
</protein>
<gene>
    <name evidence="4" type="ORF">NEMVEDRAFT_v1g166662</name>
</gene>
<dbReference type="OMA" id="RTIATCE"/>
<dbReference type="STRING" id="45351.A7S5H0"/>
<reference evidence="4 5" key="1">
    <citation type="journal article" date="2007" name="Science">
        <title>Sea anemone genome reveals ancestral eumetazoan gene repertoire and genomic organization.</title>
        <authorList>
            <person name="Putnam N.H."/>
            <person name="Srivastava M."/>
            <person name="Hellsten U."/>
            <person name="Dirks B."/>
            <person name="Chapman J."/>
            <person name="Salamov A."/>
            <person name="Terry A."/>
            <person name="Shapiro H."/>
            <person name="Lindquist E."/>
            <person name="Kapitonov V.V."/>
            <person name="Jurka J."/>
            <person name="Genikhovich G."/>
            <person name="Grigoriev I.V."/>
            <person name="Lucas S.M."/>
            <person name="Steele R.E."/>
            <person name="Finnerty J.R."/>
            <person name="Technau U."/>
            <person name="Martindale M.Q."/>
            <person name="Rokhsar D.S."/>
        </authorList>
    </citation>
    <scope>NUCLEOTIDE SEQUENCE [LARGE SCALE GENOMIC DNA]</scope>
    <source>
        <strain evidence="5">CH2 X CH6</strain>
    </source>
</reference>
<evidence type="ECO:0000256" key="1">
    <source>
        <dbReference type="ARBA" id="ARBA00038464"/>
    </source>
</evidence>
<dbReference type="GO" id="GO:0046872">
    <property type="term" value="F:metal ion binding"/>
    <property type="evidence" value="ECO:0007669"/>
    <property type="project" value="InterPro"/>
</dbReference>
<evidence type="ECO:0000256" key="2">
    <source>
        <dbReference type="SAM" id="MobiDB-lite"/>
    </source>
</evidence>
<evidence type="ECO:0000313" key="4">
    <source>
        <dbReference type="EMBL" id="EDO40974.1"/>
    </source>
</evidence>
<accession>A7S5H0</accession>
<feature type="domain" description="DDHD" evidence="3">
    <location>
        <begin position="269"/>
        <end position="491"/>
    </location>
</feature>
<dbReference type="GO" id="GO:0005737">
    <property type="term" value="C:cytoplasm"/>
    <property type="evidence" value="ECO:0000318"/>
    <property type="project" value="GO_Central"/>
</dbReference>
<dbReference type="HOGENOM" id="CLU_006932_2_0_1"/>
<dbReference type="eggNOG" id="KOG2308">
    <property type="taxonomic scope" value="Eukaryota"/>
</dbReference>
<dbReference type="PANTHER" id="PTHR23509">
    <property type="entry name" value="PA-PL1 PHOSPHOLIPASE FAMILY"/>
    <property type="match status" value="1"/>
</dbReference>
<feature type="region of interest" description="Disordered" evidence="2">
    <location>
        <begin position="375"/>
        <end position="396"/>
    </location>
</feature>
<dbReference type="SMART" id="SM01127">
    <property type="entry name" value="DDHD"/>
    <property type="match status" value="1"/>
</dbReference>
<name>A7S5H0_NEMVE</name>
<dbReference type="EMBL" id="DS469583">
    <property type="protein sequence ID" value="EDO40974.1"/>
    <property type="molecule type" value="Genomic_DNA"/>
</dbReference>
<dbReference type="GO" id="GO:0004620">
    <property type="term" value="F:phospholipase activity"/>
    <property type="evidence" value="ECO:0000318"/>
    <property type="project" value="GO_Central"/>
</dbReference>